<organism evidence="2 3">
    <name type="scientific">Ruminococcus bicirculans</name>
    <name type="common">ex Wegman et al. 2014</name>
    <dbReference type="NCBI Taxonomy" id="1160721"/>
    <lineage>
        <taxon>Bacteria</taxon>
        <taxon>Bacillati</taxon>
        <taxon>Bacillota</taxon>
        <taxon>Clostridia</taxon>
        <taxon>Eubacteriales</taxon>
        <taxon>Oscillospiraceae</taxon>
        <taxon>Ruminococcus</taxon>
    </lineage>
</organism>
<reference evidence="2" key="1">
    <citation type="submission" date="2022-06" db="EMBL/GenBank/DDBJ databases">
        <title>Isolation of gut microbiota from human fecal samples.</title>
        <authorList>
            <person name="Pamer E.G."/>
            <person name="Barat B."/>
            <person name="Waligurski E."/>
            <person name="Medina S."/>
            <person name="Paddock L."/>
            <person name="Mostad J."/>
        </authorList>
    </citation>
    <scope>NUCLEOTIDE SEQUENCE</scope>
    <source>
        <strain evidence="2">DFI.5.57</strain>
    </source>
</reference>
<evidence type="ECO:0000313" key="2">
    <source>
        <dbReference type="EMBL" id="MCQ5152757.1"/>
    </source>
</evidence>
<dbReference type="GO" id="GO:0003677">
    <property type="term" value="F:DNA binding"/>
    <property type="evidence" value="ECO:0007669"/>
    <property type="project" value="InterPro"/>
</dbReference>
<accession>A0AAW5KQF4</accession>
<dbReference type="InterPro" id="IPR010982">
    <property type="entry name" value="Lambda_DNA-bd_dom_sf"/>
</dbReference>
<name>A0AAW5KQF4_9FIRM</name>
<dbReference type="Pfam" id="PF01381">
    <property type="entry name" value="HTH_3"/>
    <property type="match status" value="1"/>
</dbReference>
<dbReference type="AlphaFoldDB" id="A0AAW5KQF4"/>
<dbReference type="RefSeq" id="WP_227220869.1">
    <property type="nucleotide sequence ID" value="NZ_DAWALU010000102.1"/>
</dbReference>
<sequence>MTFGEYLKQKRLDKEITLRGFAKLVDISPVYLCDLEKGRKAAPSMEVMQKMVSKLALNKEESERFYDLAALEQTAKNPIPKDLNAFLKDNHVIVSALRTAKDLDATDEEWQDFIDKLRKSREGKP</sequence>
<comment type="caution">
    <text evidence="2">The sequence shown here is derived from an EMBL/GenBank/DDBJ whole genome shotgun (WGS) entry which is preliminary data.</text>
</comment>
<dbReference type="Proteomes" id="UP001206236">
    <property type="component" value="Unassembled WGS sequence"/>
</dbReference>
<dbReference type="Gene3D" id="1.10.260.40">
    <property type="entry name" value="lambda repressor-like DNA-binding domains"/>
    <property type="match status" value="1"/>
</dbReference>
<dbReference type="SUPFAM" id="SSF47413">
    <property type="entry name" value="lambda repressor-like DNA-binding domains"/>
    <property type="match status" value="1"/>
</dbReference>
<evidence type="ECO:0000313" key="3">
    <source>
        <dbReference type="Proteomes" id="UP001206236"/>
    </source>
</evidence>
<dbReference type="InterPro" id="IPR001387">
    <property type="entry name" value="Cro/C1-type_HTH"/>
</dbReference>
<protein>
    <submittedName>
        <fullName evidence="2">Helix-turn-helix domain-containing protein</fullName>
    </submittedName>
</protein>
<gene>
    <name evidence="2" type="ORF">NE632_05495</name>
</gene>
<evidence type="ECO:0000259" key="1">
    <source>
        <dbReference type="PROSITE" id="PS50943"/>
    </source>
</evidence>
<feature type="domain" description="HTH cro/C1-type" evidence="1">
    <location>
        <begin position="7"/>
        <end position="62"/>
    </location>
</feature>
<dbReference type="SMART" id="SM00530">
    <property type="entry name" value="HTH_XRE"/>
    <property type="match status" value="1"/>
</dbReference>
<proteinExistence type="predicted"/>
<dbReference type="EMBL" id="JANGCN010000009">
    <property type="protein sequence ID" value="MCQ5152757.1"/>
    <property type="molecule type" value="Genomic_DNA"/>
</dbReference>
<dbReference type="PROSITE" id="PS50943">
    <property type="entry name" value="HTH_CROC1"/>
    <property type="match status" value="1"/>
</dbReference>
<dbReference type="CDD" id="cd00093">
    <property type="entry name" value="HTH_XRE"/>
    <property type="match status" value="1"/>
</dbReference>